<protein>
    <submittedName>
        <fullName evidence="1">Molybdate transport system substrate-binding protein</fullName>
    </submittedName>
</protein>
<dbReference type="GO" id="GO:0030973">
    <property type="term" value="F:molybdate ion binding"/>
    <property type="evidence" value="ECO:0007669"/>
    <property type="project" value="TreeGrafter"/>
</dbReference>
<dbReference type="GO" id="GO:0015689">
    <property type="term" value="P:molybdate ion transport"/>
    <property type="evidence" value="ECO:0007669"/>
    <property type="project" value="TreeGrafter"/>
</dbReference>
<comment type="caution">
    <text evidence="1">The sequence shown here is derived from an EMBL/GenBank/DDBJ whole genome shotgun (WGS) entry which is preliminary data.</text>
</comment>
<dbReference type="EMBL" id="SNXS01000005">
    <property type="protein sequence ID" value="TDP63463.1"/>
    <property type="molecule type" value="Genomic_DNA"/>
</dbReference>
<organism evidence="1 2">
    <name type="scientific">Roseateles toxinivorans</name>
    <dbReference type="NCBI Taxonomy" id="270368"/>
    <lineage>
        <taxon>Bacteria</taxon>
        <taxon>Pseudomonadati</taxon>
        <taxon>Pseudomonadota</taxon>
        <taxon>Betaproteobacteria</taxon>
        <taxon>Burkholderiales</taxon>
        <taxon>Sphaerotilaceae</taxon>
        <taxon>Roseateles</taxon>
    </lineage>
</organism>
<keyword evidence="2" id="KW-1185">Reference proteome</keyword>
<gene>
    <name evidence="1" type="ORF">DES47_105469</name>
</gene>
<dbReference type="PANTHER" id="PTHR30632:SF11">
    <property type="entry name" value="BLR4797 PROTEIN"/>
    <property type="match status" value="1"/>
</dbReference>
<dbReference type="Gene3D" id="3.40.190.10">
    <property type="entry name" value="Periplasmic binding protein-like II"/>
    <property type="match status" value="2"/>
</dbReference>
<dbReference type="AlphaFoldDB" id="A0A4R6QKJ9"/>
<name>A0A4R6QKJ9_9BURK</name>
<reference evidence="1 2" key="1">
    <citation type="submission" date="2019-03" db="EMBL/GenBank/DDBJ databases">
        <title>Genomic Encyclopedia of Type Strains, Phase IV (KMG-IV): sequencing the most valuable type-strain genomes for metagenomic binning, comparative biology and taxonomic classification.</title>
        <authorList>
            <person name="Goeker M."/>
        </authorList>
    </citation>
    <scope>NUCLEOTIDE SEQUENCE [LARGE SCALE GENOMIC DNA]</scope>
    <source>
        <strain evidence="1 2">DSM 16998</strain>
    </source>
</reference>
<proteinExistence type="predicted"/>
<dbReference type="Pfam" id="PF13531">
    <property type="entry name" value="SBP_bac_11"/>
    <property type="match status" value="1"/>
</dbReference>
<evidence type="ECO:0000313" key="2">
    <source>
        <dbReference type="Proteomes" id="UP000295361"/>
    </source>
</evidence>
<sequence>MAPLRCISSMATRPLLAELAQAYTAATAVPVGFESVGGVEAARRVQTGEAFDLVVLAGDAIDGPIASGHLLADSRRALADSAAALAVPAGAPRPDIGSETALRNTLLAARAIGYSTGPSGTALLRLFERWSLTEVLSARLVQARPGVSVGSLIAAGEVDIGIQQLSELMQLDGISVLGGLPRGLEIVTSFAGAIGARSTQADSARALLDFLTTPDTAAVKRRHGMDAPRQTI</sequence>
<dbReference type="OrthoDB" id="8216219at2"/>
<dbReference type="RefSeq" id="WP_133702623.1">
    <property type="nucleotide sequence ID" value="NZ_SNXS01000005.1"/>
</dbReference>
<accession>A0A4R6QKJ9</accession>
<dbReference type="InParanoid" id="A0A4R6QKJ9"/>
<dbReference type="PANTHER" id="PTHR30632">
    <property type="entry name" value="MOLYBDATE-BINDING PERIPLASMIC PROTEIN"/>
    <property type="match status" value="1"/>
</dbReference>
<evidence type="ECO:0000313" key="1">
    <source>
        <dbReference type="EMBL" id="TDP63463.1"/>
    </source>
</evidence>
<dbReference type="InterPro" id="IPR050682">
    <property type="entry name" value="ModA/WtpA"/>
</dbReference>
<dbReference type="Proteomes" id="UP000295361">
    <property type="component" value="Unassembled WGS sequence"/>
</dbReference>
<dbReference type="SUPFAM" id="SSF53850">
    <property type="entry name" value="Periplasmic binding protein-like II"/>
    <property type="match status" value="1"/>
</dbReference>